<evidence type="ECO:0000313" key="3">
    <source>
        <dbReference type="Proteomes" id="UP000567179"/>
    </source>
</evidence>
<reference evidence="2 3" key="1">
    <citation type="journal article" date="2020" name="ISME J.">
        <title>Uncovering the hidden diversity of litter-decomposition mechanisms in mushroom-forming fungi.</title>
        <authorList>
            <person name="Floudas D."/>
            <person name="Bentzer J."/>
            <person name="Ahren D."/>
            <person name="Johansson T."/>
            <person name="Persson P."/>
            <person name="Tunlid A."/>
        </authorList>
    </citation>
    <scope>NUCLEOTIDE SEQUENCE [LARGE SCALE GENOMIC DNA]</scope>
    <source>
        <strain evidence="2 3">CBS 101986</strain>
    </source>
</reference>
<sequence length="206" mass="23905">MSGRAPSLSPKKERATSRRSRPLERPDHKRRAKTEDEDVFIKAESEEKPRPMKTEATEVDERKPSAPDPKKEELSEEHPEPEPSEKELAAMKYLELVGAIENVPEGCNFIGSDGRIYNPTMDVQRHEYYNYHTEKEKSGGCKPEGMGGEHWCHFFREGYRNHGYRYLNADGGTFYENPDGSQYYFNRWKRWFKPSSALISPVSQSR</sequence>
<organism evidence="2 3">
    <name type="scientific">Psilocybe cf. subviscida</name>
    <dbReference type="NCBI Taxonomy" id="2480587"/>
    <lineage>
        <taxon>Eukaryota</taxon>
        <taxon>Fungi</taxon>
        <taxon>Dikarya</taxon>
        <taxon>Basidiomycota</taxon>
        <taxon>Agaricomycotina</taxon>
        <taxon>Agaricomycetes</taxon>
        <taxon>Agaricomycetidae</taxon>
        <taxon>Agaricales</taxon>
        <taxon>Agaricineae</taxon>
        <taxon>Strophariaceae</taxon>
        <taxon>Psilocybe</taxon>
    </lineage>
</organism>
<gene>
    <name evidence="2" type="ORF">D9619_004444</name>
</gene>
<dbReference type="Proteomes" id="UP000567179">
    <property type="component" value="Unassembled WGS sequence"/>
</dbReference>
<proteinExistence type="predicted"/>
<dbReference type="EMBL" id="JAACJJ010000014">
    <property type="protein sequence ID" value="KAF5327440.1"/>
    <property type="molecule type" value="Genomic_DNA"/>
</dbReference>
<dbReference type="AlphaFoldDB" id="A0A8H5BPY0"/>
<feature type="compositionally biased region" description="Basic and acidic residues" evidence="1">
    <location>
        <begin position="10"/>
        <end position="27"/>
    </location>
</feature>
<feature type="compositionally biased region" description="Basic and acidic residues" evidence="1">
    <location>
        <begin position="39"/>
        <end position="85"/>
    </location>
</feature>
<evidence type="ECO:0000256" key="1">
    <source>
        <dbReference type="SAM" id="MobiDB-lite"/>
    </source>
</evidence>
<accession>A0A8H5BPY0</accession>
<evidence type="ECO:0000313" key="2">
    <source>
        <dbReference type="EMBL" id="KAF5327440.1"/>
    </source>
</evidence>
<protein>
    <submittedName>
        <fullName evidence="2">Uncharacterized protein</fullName>
    </submittedName>
</protein>
<name>A0A8H5BPY0_9AGAR</name>
<keyword evidence="3" id="KW-1185">Reference proteome</keyword>
<dbReference type="OrthoDB" id="5415522at2759"/>
<comment type="caution">
    <text evidence="2">The sequence shown here is derived from an EMBL/GenBank/DDBJ whole genome shotgun (WGS) entry which is preliminary data.</text>
</comment>
<feature type="region of interest" description="Disordered" evidence="1">
    <location>
        <begin position="1"/>
        <end position="85"/>
    </location>
</feature>